<dbReference type="EMBL" id="BMWD01000041">
    <property type="protein sequence ID" value="GGX94399.1"/>
    <property type="molecule type" value="Genomic_DNA"/>
</dbReference>
<sequence length="343" mass="35182">MNSHRSSAGSAGSGGSEAPEKPERRRVPTRAWLQPALIGLVILAAFIGAYVGLQRNPQPHEIPIAVTGERLARETGEALGPSARIVRTATPAAARQALESREAVASLTRNPGAGVLHLDVAGANGQSTTAIVTDLVRTYAQQTGQRLTVDDVIPLVKYDSRGLAGFYLSFGVTLAGFVLAQSVLGLRAVLPPGYRFALVTGFSVLAGILAAVLAGPVLHAVPAPVVPLAITLALLTSAAAFTTLLLGTYLGPIGVPVATLLLLTLGNATSGAVIGAGLLPAPARFVSPLLPPGAAVRAVGNLSYFQSTTMLMPMITLVVWSVGAALLVAAQPKLSRAKAQERP</sequence>
<gene>
    <name evidence="3" type="ORF">GCM10010515_71580</name>
</gene>
<organism evidence="3 4">
    <name type="scientific">Streptomyces fructofermentans</name>
    <dbReference type="NCBI Taxonomy" id="152141"/>
    <lineage>
        <taxon>Bacteria</taxon>
        <taxon>Bacillati</taxon>
        <taxon>Actinomycetota</taxon>
        <taxon>Actinomycetes</taxon>
        <taxon>Kitasatosporales</taxon>
        <taxon>Streptomycetaceae</taxon>
        <taxon>Streptomyces</taxon>
    </lineage>
</organism>
<dbReference type="AlphaFoldDB" id="A0A918NTH4"/>
<reference evidence="3" key="2">
    <citation type="submission" date="2020-09" db="EMBL/GenBank/DDBJ databases">
        <authorList>
            <person name="Sun Q."/>
            <person name="Ohkuma M."/>
        </authorList>
    </citation>
    <scope>NUCLEOTIDE SEQUENCE</scope>
    <source>
        <strain evidence="3">JCM 4956</strain>
    </source>
</reference>
<keyword evidence="2" id="KW-0812">Transmembrane</keyword>
<feature type="transmembrane region" description="Helical" evidence="2">
    <location>
        <begin position="31"/>
        <end position="53"/>
    </location>
</feature>
<reference evidence="3" key="1">
    <citation type="journal article" date="2014" name="Int. J. Syst. Evol. Microbiol.">
        <title>Complete genome sequence of Corynebacterium casei LMG S-19264T (=DSM 44701T), isolated from a smear-ripened cheese.</title>
        <authorList>
            <consortium name="US DOE Joint Genome Institute (JGI-PGF)"/>
            <person name="Walter F."/>
            <person name="Albersmeier A."/>
            <person name="Kalinowski J."/>
            <person name="Ruckert C."/>
        </authorList>
    </citation>
    <scope>NUCLEOTIDE SEQUENCE</scope>
    <source>
        <strain evidence="3">JCM 4956</strain>
    </source>
</reference>
<proteinExistence type="predicted"/>
<feature type="transmembrane region" description="Helical" evidence="2">
    <location>
        <begin position="196"/>
        <end position="219"/>
    </location>
</feature>
<comment type="caution">
    <text evidence="3">The sequence shown here is derived from an EMBL/GenBank/DDBJ whole genome shotgun (WGS) entry which is preliminary data.</text>
</comment>
<protein>
    <recommendedName>
        <fullName evidence="5">Integral membrane protein</fullName>
    </recommendedName>
</protein>
<evidence type="ECO:0008006" key="5">
    <source>
        <dbReference type="Google" id="ProtNLM"/>
    </source>
</evidence>
<feature type="compositionally biased region" description="Low complexity" evidence="1">
    <location>
        <begin position="1"/>
        <end position="10"/>
    </location>
</feature>
<evidence type="ECO:0000313" key="3">
    <source>
        <dbReference type="EMBL" id="GGX94399.1"/>
    </source>
</evidence>
<evidence type="ECO:0000313" key="4">
    <source>
        <dbReference type="Proteomes" id="UP000645555"/>
    </source>
</evidence>
<dbReference type="Proteomes" id="UP000645555">
    <property type="component" value="Unassembled WGS sequence"/>
</dbReference>
<name>A0A918NTH4_9ACTN</name>
<evidence type="ECO:0000256" key="1">
    <source>
        <dbReference type="SAM" id="MobiDB-lite"/>
    </source>
</evidence>
<feature type="transmembrane region" description="Helical" evidence="2">
    <location>
        <begin position="225"/>
        <end position="250"/>
    </location>
</feature>
<keyword evidence="2" id="KW-1133">Transmembrane helix</keyword>
<feature type="region of interest" description="Disordered" evidence="1">
    <location>
        <begin position="1"/>
        <end position="27"/>
    </location>
</feature>
<accession>A0A918NTH4</accession>
<keyword evidence="2" id="KW-0472">Membrane</keyword>
<feature type="transmembrane region" description="Helical" evidence="2">
    <location>
        <begin position="164"/>
        <end position="184"/>
    </location>
</feature>
<feature type="transmembrane region" description="Helical" evidence="2">
    <location>
        <begin position="257"/>
        <end position="279"/>
    </location>
</feature>
<evidence type="ECO:0000256" key="2">
    <source>
        <dbReference type="SAM" id="Phobius"/>
    </source>
</evidence>
<dbReference type="RefSeq" id="WP_190039803.1">
    <property type="nucleotide sequence ID" value="NZ_BMWD01000041.1"/>
</dbReference>
<feature type="transmembrane region" description="Helical" evidence="2">
    <location>
        <begin position="310"/>
        <end position="330"/>
    </location>
</feature>
<keyword evidence="4" id="KW-1185">Reference proteome</keyword>